<gene>
    <name evidence="1" type="ORF">AKAW2_71035A</name>
</gene>
<accession>A0A7R7WJH0</accession>
<reference evidence="1" key="2">
    <citation type="submission" date="2021-02" db="EMBL/GenBank/DDBJ databases">
        <title>Aspergillus luchuensis mut. kawachii IFO 4304 genome sequence.</title>
        <authorList>
            <person name="Mori K."/>
            <person name="Kadooka C."/>
            <person name="Goto M."/>
            <person name="Futagami T."/>
        </authorList>
    </citation>
    <scope>NUCLEOTIDE SEQUENCE</scope>
    <source>
        <strain evidence="1">IFO 4308</strain>
    </source>
</reference>
<keyword evidence="2" id="KW-1185">Reference proteome</keyword>
<reference evidence="1" key="1">
    <citation type="submission" date="2021-01" db="EMBL/GenBank/DDBJ databases">
        <authorList>
            <consortium name="Aspergillus luchuensis mut. kawachii IFO 4304 genome sequencing consortium"/>
            <person name="Kazuki M."/>
            <person name="Futagami T."/>
        </authorList>
    </citation>
    <scope>NUCLEOTIDE SEQUENCE</scope>
    <source>
        <strain evidence="1">IFO 4308</strain>
    </source>
</reference>
<evidence type="ECO:0000313" key="2">
    <source>
        <dbReference type="Proteomes" id="UP000661280"/>
    </source>
</evidence>
<dbReference type="KEGG" id="aluc:AKAW2_71035A"/>
<dbReference type="GeneID" id="64965478"/>
<dbReference type="RefSeq" id="XP_041547919.1">
    <property type="nucleotide sequence ID" value="XM_041683683.1"/>
</dbReference>
<name>A0A7R7WJH0_ASPKA</name>
<dbReference type="AlphaFoldDB" id="A0A7R7WJH0"/>
<proteinExistence type="predicted"/>
<protein>
    <recommendedName>
        <fullName evidence="3">ZZ-type domain-containing protein</fullName>
    </recommendedName>
</protein>
<dbReference type="OrthoDB" id="4503265at2759"/>
<evidence type="ECO:0008006" key="3">
    <source>
        <dbReference type="Google" id="ProtNLM"/>
    </source>
</evidence>
<dbReference type="EMBL" id="AP024431">
    <property type="protein sequence ID" value="BCS04157.1"/>
    <property type="molecule type" value="Genomic_DNA"/>
</dbReference>
<organism evidence="1 2">
    <name type="scientific">Aspergillus kawachii</name>
    <name type="common">White koji mold</name>
    <name type="synonym">Aspergillus awamori var. kawachi</name>
    <dbReference type="NCBI Taxonomy" id="1069201"/>
    <lineage>
        <taxon>Eukaryota</taxon>
        <taxon>Fungi</taxon>
        <taxon>Dikarya</taxon>
        <taxon>Ascomycota</taxon>
        <taxon>Pezizomycotina</taxon>
        <taxon>Eurotiomycetes</taxon>
        <taxon>Eurotiomycetidae</taxon>
        <taxon>Eurotiales</taxon>
        <taxon>Aspergillaceae</taxon>
        <taxon>Aspergillus</taxon>
        <taxon>Aspergillus subgen. Circumdati</taxon>
    </lineage>
</organism>
<dbReference type="Proteomes" id="UP000661280">
    <property type="component" value="Chromosome 7"/>
</dbReference>
<evidence type="ECO:0000313" key="1">
    <source>
        <dbReference type="EMBL" id="BCS04157.1"/>
    </source>
</evidence>
<sequence>MEGRRARYFHVILAILSQCSGKISSLPESILRLDGYQGEVACDVCQVYVDGDGVYYRCSRCNDYRFAICDDCKTRGMVHLSEWGRMKCVNWNRSNLTRSDELGLMICIVLAADGSGLGEIY</sequence>